<sequence length="243" mass="28177">MSNQPRFGGALLVAQHAAGNVERGAANKGTIIMPEMFSLGLIYNAFKDLVKLCLGIRKPQFSPEEKIALRDKWKPVFEEWLLDRRRSRYGSDVIIRDVRRFDKYPDTDPKKKGISSWFRLGLMDTYHGGILVGLRWERLVEVPEGSYRVARMEDHANGNDLGIKVILAGRIPYHQIQSVDFGGDEYYTFPHIFCHFSLRGQPYESVEFYEQRQLEDFDKPYFVQIGKYRNIRKESTNAGIKHV</sequence>
<accession>A0ABS6AJR7</accession>
<dbReference type="RefSeq" id="WP_216032551.1">
    <property type="nucleotide sequence ID" value="NZ_JAHKNG010000008.1"/>
</dbReference>
<reference evidence="1" key="1">
    <citation type="submission" date="2021-06" db="EMBL/GenBank/DDBJ databases">
        <title>Paracoccus bacterium XHP0099 sp. nov., isolated from the surface waters of the Yellow Sea.</title>
        <authorList>
            <person name="Xue H."/>
            <person name="Zhang D."/>
        </authorList>
    </citation>
    <scope>NUCLEOTIDE SEQUENCE</scope>
    <source>
        <strain evidence="1">XHP0099</strain>
    </source>
</reference>
<keyword evidence="2" id="KW-1185">Reference proteome</keyword>
<organism evidence="1 2">
    <name type="scientific">Paracoccus marinaquae</name>
    <dbReference type="NCBI Taxonomy" id="2841926"/>
    <lineage>
        <taxon>Bacteria</taxon>
        <taxon>Pseudomonadati</taxon>
        <taxon>Pseudomonadota</taxon>
        <taxon>Alphaproteobacteria</taxon>
        <taxon>Rhodobacterales</taxon>
        <taxon>Paracoccaceae</taxon>
        <taxon>Paracoccus</taxon>
    </lineage>
</organism>
<protein>
    <submittedName>
        <fullName evidence="1">Uncharacterized protein</fullName>
    </submittedName>
</protein>
<comment type="caution">
    <text evidence="1">The sequence shown here is derived from an EMBL/GenBank/DDBJ whole genome shotgun (WGS) entry which is preliminary data.</text>
</comment>
<name>A0ABS6AJR7_9RHOB</name>
<dbReference type="EMBL" id="JAHKNG010000008">
    <property type="protein sequence ID" value="MBU3029874.1"/>
    <property type="molecule type" value="Genomic_DNA"/>
</dbReference>
<dbReference type="Proteomes" id="UP001166191">
    <property type="component" value="Unassembled WGS sequence"/>
</dbReference>
<gene>
    <name evidence="1" type="ORF">KNW02_07045</name>
</gene>
<proteinExistence type="predicted"/>
<evidence type="ECO:0000313" key="1">
    <source>
        <dbReference type="EMBL" id="MBU3029874.1"/>
    </source>
</evidence>
<evidence type="ECO:0000313" key="2">
    <source>
        <dbReference type="Proteomes" id="UP001166191"/>
    </source>
</evidence>